<comment type="cofactor">
    <cofactor evidence="12 13">
        <name>FMNH2</name>
        <dbReference type="ChEBI" id="CHEBI:57618"/>
    </cofactor>
    <text evidence="12 13">Reduced FMN (FMNH(2)).</text>
</comment>
<dbReference type="GO" id="GO:0010181">
    <property type="term" value="F:FMN binding"/>
    <property type="evidence" value="ECO:0007669"/>
    <property type="project" value="TreeGrafter"/>
</dbReference>
<evidence type="ECO:0000313" key="16">
    <source>
        <dbReference type="Proteomes" id="UP000051739"/>
    </source>
</evidence>
<dbReference type="PROSITE" id="PS00787">
    <property type="entry name" value="CHORISMATE_SYNTHASE_1"/>
    <property type="match status" value="1"/>
</dbReference>
<organism evidence="15 16">
    <name type="scientific">Limosilactobacillus gastricus DSM 16045</name>
    <dbReference type="NCBI Taxonomy" id="1423749"/>
    <lineage>
        <taxon>Bacteria</taxon>
        <taxon>Bacillati</taxon>
        <taxon>Bacillota</taxon>
        <taxon>Bacilli</taxon>
        <taxon>Lactobacillales</taxon>
        <taxon>Lactobacillaceae</taxon>
        <taxon>Limosilactobacillus</taxon>
    </lineage>
</organism>
<comment type="caution">
    <text evidence="15">The sequence shown here is derived from an EMBL/GenBank/DDBJ whole genome shotgun (WGS) entry which is preliminary data.</text>
</comment>
<keyword evidence="9 12" id="KW-0521">NADP</keyword>
<name>A0A0R1V8Z7_9LACO</name>
<dbReference type="InterPro" id="IPR035904">
    <property type="entry name" value="Chorismate_synth_AroC_sf"/>
</dbReference>
<evidence type="ECO:0000256" key="10">
    <source>
        <dbReference type="ARBA" id="ARBA00023141"/>
    </source>
</evidence>
<dbReference type="NCBIfam" id="TIGR00033">
    <property type="entry name" value="aroC"/>
    <property type="match status" value="1"/>
</dbReference>
<keyword evidence="16" id="KW-1185">Reference proteome</keyword>
<dbReference type="AlphaFoldDB" id="A0A0R1V8Z7"/>
<evidence type="ECO:0000256" key="6">
    <source>
        <dbReference type="ARBA" id="ARBA00022630"/>
    </source>
</evidence>
<evidence type="ECO:0000256" key="8">
    <source>
        <dbReference type="ARBA" id="ARBA00022827"/>
    </source>
</evidence>
<dbReference type="GO" id="GO:0008652">
    <property type="term" value="P:amino acid biosynthetic process"/>
    <property type="evidence" value="ECO:0007669"/>
    <property type="project" value="UniProtKB-KW"/>
</dbReference>
<protein>
    <recommendedName>
        <fullName evidence="4 12">Chorismate synthase</fullName>
        <shortName evidence="12">CS</shortName>
        <ecNumber evidence="4 12">4.2.3.5</ecNumber>
    </recommendedName>
    <alternativeName>
        <fullName evidence="12">5-enolpyruvylshikimate-3-phosphate phospholyase</fullName>
    </alternativeName>
</protein>
<feature type="compositionally biased region" description="Basic and acidic residues" evidence="14">
    <location>
        <begin position="99"/>
        <end position="110"/>
    </location>
</feature>
<dbReference type="RefSeq" id="WP_056937496.1">
    <property type="nucleotide sequence ID" value="NZ_AZFN01000014.1"/>
</dbReference>
<evidence type="ECO:0000256" key="5">
    <source>
        <dbReference type="ARBA" id="ARBA00022605"/>
    </source>
</evidence>
<dbReference type="EC" id="4.2.3.5" evidence="4 12"/>
<dbReference type="EMBL" id="AZFN01000014">
    <property type="protein sequence ID" value="KRM01962.1"/>
    <property type="molecule type" value="Genomic_DNA"/>
</dbReference>
<dbReference type="GO" id="GO:0004107">
    <property type="term" value="F:chorismate synthase activity"/>
    <property type="evidence" value="ECO:0007669"/>
    <property type="project" value="UniProtKB-UniRule"/>
</dbReference>
<dbReference type="Proteomes" id="UP000051739">
    <property type="component" value="Unassembled WGS sequence"/>
</dbReference>
<evidence type="ECO:0000256" key="11">
    <source>
        <dbReference type="ARBA" id="ARBA00023239"/>
    </source>
</evidence>
<dbReference type="PANTHER" id="PTHR21085">
    <property type="entry name" value="CHORISMATE SYNTHASE"/>
    <property type="match status" value="1"/>
</dbReference>
<keyword evidence="6 12" id="KW-0285">Flavoprotein</keyword>
<keyword evidence="7 12" id="KW-0288">FMN</keyword>
<dbReference type="InterPro" id="IPR000453">
    <property type="entry name" value="Chorismate_synth"/>
</dbReference>
<accession>A0A0R1V8Z7</accession>
<dbReference type="Gene3D" id="3.60.150.10">
    <property type="entry name" value="Chorismate synthase AroC"/>
    <property type="match status" value="1"/>
</dbReference>
<keyword evidence="10 12" id="KW-0057">Aromatic amino acid biosynthesis</keyword>
<keyword evidence="5 12" id="KW-0028">Amino-acid biosynthesis</keyword>
<comment type="catalytic activity">
    <reaction evidence="12 13">
        <text>5-O-(1-carboxyvinyl)-3-phosphoshikimate = chorismate + phosphate</text>
        <dbReference type="Rhea" id="RHEA:21020"/>
        <dbReference type="ChEBI" id="CHEBI:29748"/>
        <dbReference type="ChEBI" id="CHEBI:43474"/>
        <dbReference type="ChEBI" id="CHEBI:57701"/>
        <dbReference type="EC" id="4.2.3.5"/>
    </reaction>
</comment>
<feature type="binding site" evidence="12">
    <location>
        <begin position="251"/>
        <end position="252"/>
    </location>
    <ligand>
        <name>FMN</name>
        <dbReference type="ChEBI" id="CHEBI:58210"/>
    </ligand>
</feature>
<dbReference type="GO" id="GO:0005829">
    <property type="term" value="C:cytosol"/>
    <property type="evidence" value="ECO:0007669"/>
    <property type="project" value="TreeGrafter"/>
</dbReference>
<feature type="binding site" evidence="12">
    <location>
        <position position="337"/>
    </location>
    <ligand>
        <name>FMN</name>
        <dbReference type="ChEBI" id="CHEBI:58210"/>
    </ligand>
</feature>
<evidence type="ECO:0000256" key="9">
    <source>
        <dbReference type="ARBA" id="ARBA00022857"/>
    </source>
</evidence>
<feature type="binding site" evidence="12">
    <location>
        <position position="39"/>
    </location>
    <ligand>
        <name>NADP(+)</name>
        <dbReference type="ChEBI" id="CHEBI:58349"/>
    </ligand>
</feature>
<sequence>MHYITAGESHGPQLTAIIEGIPAGLHLDVEEINAALASRQGGYGRGNRQQIEHDTVEIVGGVRHQITMGGPVALVVKNRDHGNWGQIMDPVAPATPENSVRRVEKPRPGHADLVGGMKYRHKDLRNVLERSSARETAIRVAVGNVCQQLLNQLGVKLVGYVKQVGPVSAAGNLTTDVDAIRSAISQNDMRVLDQSKVAEIHELIDETKRQGDTLGGLIRVVVEDYPAGIGSYVSYDTKLDGKLAGAVMSMNAMKGVSIGDGFDAATSFGSQVMDAIDWSQDTGWSRLSNHLGGIEGGMSNGMPIVVNAAMKPIPTLYHPLQTVDVNTKKVVKANVERSDTTAIAAASIVIENVVAIELAKALLETFNASNFQRLQADVQRYRNEFKEY</sequence>
<comment type="pathway">
    <text evidence="1 12 13">Metabolic intermediate biosynthesis; chorismate biosynthesis; chorismate from D-erythrose 4-phosphate and phosphoenolpyruvate: step 7/7.</text>
</comment>
<evidence type="ECO:0000313" key="15">
    <source>
        <dbReference type="EMBL" id="KRM01962.1"/>
    </source>
</evidence>
<evidence type="ECO:0000256" key="14">
    <source>
        <dbReference type="SAM" id="MobiDB-lite"/>
    </source>
</evidence>
<dbReference type="UniPathway" id="UPA00053">
    <property type="reaction ID" value="UER00090"/>
</dbReference>
<evidence type="ECO:0000256" key="7">
    <source>
        <dbReference type="ARBA" id="ARBA00022643"/>
    </source>
</evidence>
<dbReference type="SUPFAM" id="SSF103263">
    <property type="entry name" value="Chorismate synthase, AroC"/>
    <property type="match status" value="1"/>
</dbReference>
<evidence type="ECO:0000256" key="4">
    <source>
        <dbReference type="ARBA" id="ARBA00013036"/>
    </source>
</evidence>
<comment type="function">
    <text evidence="12">Catalyzes the anti-1,4-elimination of the C-3 phosphate and the C-6 proR hydrogen from 5-enolpyruvylshikimate-3-phosphate (EPSP) to yield chorismate, which is the branch point compound that serves as the starting substrate for the three terminal pathways of aromatic amino acid biosynthesis. This reaction introduces a second double bond into the aromatic ring system.</text>
</comment>
<comment type="subunit">
    <text evidence="3 12">Homotetramer.</text>
</comment>
<feature type="binding site" evidence="12">
    <location>
        <position position="45"/>
    </location>
    <ligand>
        <name>NADP(+)</name>
        <dbReference type="ChEBI" id="CHEBI:58349"/>
    </ligand>
</feature>
<feature type="region of interest" description="Disordered" evidence="14">
    <location>
        <begin position="91"/>
        <end position="114"/>
    </location>
</feature>
<dbReference type="CDD" id="cd07304">
    <property type="entry name" value="Chorismate_synthase"/>
    <property type="match status" value="1"/>
</dbReference>
<evidence type="ECO:0000256" key="3">
    <source>
        <dbReference type="ARBA" id="ARBA00011881"/>
    </source>
</evidence>
<dbReference type="NCBIfam" id="NF003793">
    <property type="entry name" value="PRK05382.1"/>
    <property type="match status" value="1"/>
</dbReference>
<dbReference type="Pfam" id="PF01264">
    <property type="entry name" value="Chorismate_synt"/>
    <property type="match status" value="1"/>
</dbReference>
<evidence type="ECO:0000256" key="2">
    <source>
        <dbReference type="ARBA" id="ARBA00008014"/>
    </source>
</evidence>
<dbReference type="GO" id="GO:0009423">
    <property type="term" value="P:chorismate biosynthetic process"/>
    <property type="evidence" value="ECO:0007669"/>
    <property type="project" value="UniProtKB-UniRule"/>
</dbReference>
<evidence type="ECO:0000256" key="13">
    <source>
        <dbReference type="RuleBase" id="RU000605"/>
    </source>
</evidence>
<proteinExistence type="inferred from homology"/>
<dbReference type="GO" id="GO:0009073">
    <property type="term" value="P:aromatic amino acid family biosynthetic process"/>
    <property type="evidence" value="ECO:0007669"/>
    <property type="project" value="UniProtKB-KW"/>
</dbReference>
<reference evidence="15 16" key="1">
    <citation type="journal article" date="2015" name="Genome Announc.">
        <title>Expanding the biotechnology potential of lactobacilli through comparative genomics of 213 strains and associated genera.</title>
        <authorList>
            <person name="Sun Z."/>
            <person name="Harris H.M."/>
            <person name="McCann A."/>
            <person name="Guo C."/>
            <person name="Argimon S."/>
            <person name="Zhang W."/>
            <person name="Yang X."/>
            <person name="Jeffery I.B."/>
            <person name="Cooney J.C."/>
            <person name="Kagawa T.F."/>
            <person name="Liu W."/>
            <person name="Song Y."/>
            <person name="Salvetti E."/>
            <person name="Wrobel A."/>
            <person name="Rasinkangas P."/>
            <person name="Parkhill J."/>
            <person name="Rea M.C."/>
            <person name="O'Sullivan O."/>
            <person name="Ritari J."/>
            <person name="Douillard F.P."/>
            <person name="Paul Ross R."/>
            <person name="Yang R."/>
            <person name="Briner A.E."/>
            <person name="Felis G.E."/>
            <person name="de Vos W.M."/>
            <person name="Barrangou R."/>
            <person name="Klaenhammer T.R."/>
            <person name="Caufield P.W."/>
            <person name="Cui Y."/>
            <person name="Zhang H."/>
            <person name="O'Toole P.W."/>
        </authorList>
    </citation>
    <scope>NUCLEOTIDE SEQUENCE [LARGE SCALE GENOMIC DNA]</scope>
    <source>
        <strain evidence="15 16">DSM 16045</strain>
    </source>
</reference>
<dbReference type="PIRSF" id="PIRSF001456">
    <property type="entry name" value="Chorismate_synth"/>
    <property type="match status" value="1"/>
</dbReference>
<evidence type="ECO:0000256" key="12">
    <source>
        <dbReference type="HAMAP-Rule" id="MF_00300"/>
    </source>
</evidence>
<keyword evidence="8 12" id="KW-0274">FAD</keyword>
<feature type="binding site" evidence="12">
    <location>
        <position position="296"/>
    </location>
    <ligand>
        <name>FMN</name>
        <dbReference type="ChEBI" id="CHEBI:58210"/>
    </ligand>
</feature>
<comment type="similarity">
    <text evidence="2 12 13">Belongs to the chorismate synthase family.</text>
</comment>
<dbReference type="PATRIC" id="fig|1423749.3.peg.449"/>
<dbReference type="PANTHER" id="PTHR21085:SF0">
    <property type="entry name" value="CHORISMATE SYNTHASE"/>
    <property type="match status" value="1"/>
</dbReference>
<evidence type="ECO:0000256" key="1">
    <source>
        <dbReference type="ARBA" id="ARBA00005044"/>
    </source>
</evidence>
<feature type="binding site" evidence="12">
    <location>
        <begin position="130"/>
        <end position="132"/>
    </location>
    <ligand>
        <name>FMN</name>
        <dbReference type="ChEBI" id="CHEBI:58210"/>
    </ligand>
</feature>
<dbReference type="InterPro" id="IPR020541">
    <property type="entry name" value="Chorismate_synthase_CS"/>
</dbReference>
<dbReference type="FunFam" id="3.60.150.10:FF:000002">
    <property type="entry name" value="Chorismate synthase"/>
    <property type="match status" value="1"/>
</dbReference>
<dbReference type="HAMAP" id="MF_00300">
    <property type="entry name" value="Chorismate_synth"/>
    <property type="match status" value="1"/>
</dbReference>
<keyword evidence="11 12" id="KW-0456">Lyase</keyword>
<gene>
    <name evidence="12" type="primary">aroC</name>
    <name evidence="15" type="ORF">FC60_GL000446</name>
</gene>
<feature type="binding site" evidence="12">
    <location>
        <begin position="311"/>
        <end position="315"/>
    </location>
    <ligand>
        <name>FMN</name>
        <dbReference type="ChEBI" id="CHEBI:58210"/>
    </ligand>
</feature>